<sequence length="53" mass="5752">ENCAVYECEKTPEGTIVLIGKTCPSYRAPPQCRQVPGNGTYPDCCPKTDCSQV</sequence>
<proteinExistence type="evidence at transcript level"/>
<reference evidence="4" key="1">
    <citation type="submission" date="2007-09" db="EMBL/GenBank/DDBJ databases">
        <title>Toxic transcriptome analysis of Lychas mucronatus: molecular mechanisms regulating diversity of scorpion venom peptides.</title>
        <authorList>
            <person name="Li W."/>
            <person name="Ma Y."/>
            <person name="Cao Z."/>
        </authorList>
    </citation>
    <scope>NUCLEOTIDE SEQUENCE</scope>
    <source>
        <tissue evidence="4">Venom gland</tissue>
    </source>
</reference>
<organism evidence="4">
    <name type="scientific">Lychas mucronatus</name>
    <name type="common">Chinese swimming scorpion</name>
    <dbReference type="NCBI Taxonomy" id="172552"/>
    <lineage>
        <taxon>Eukaryota</taxon>
        <taxon>Metazoa</taxon>
        <taxon>Ecdysozoa</taxon>
        <taxon>Arthropoda</taxon>
        <taxon>Chelicerata</taxon>
        <taxon>Arachnida</taxon>
        <taxon>Scorpiones</taxon>
        <taxon>Buthida</taxon>
        <taxon>Buthoidea</taxon>
        <taxon>Buthidae</taxon>
        <taxon>Lychas</taxon>
    </lineage>
</organism>
<evidence type="ECO:0000259" key="3">
    <source>
        <dbReference type="Pfam" id="PF15430"/>
    </source>
</evidence>
<name>A0A0U1TY21_LYCMC</name>
<evidence type="ECO:0000256" key="1">
    <source>
        <dbReference type="ARBA" id="ARBA00004613"/>
    </source>
</evidence>
<keyword evidence="2" id="KW-0964">Secreted</keyword>
<comment type="subcellular location">
    <subcellularLocation>
        <location evidence="1">Secreted</location>
    </subcellularLocation>
</comment>
<evidence type="ECO:0000256" key="2">
    <source>
        <dbReference type="ARBA" id="ARBA00022525"/>
    </source>
</evidence>
<dbReference type="Pfam" id="PF15430">
    <property type="entry name" value="SVWC"/>
    <property type="match status" value="1"/>
</dbReference>
<protein>
    <submittedName>
        <fullName evidence="4">TxLP6</fullName>
    </submittedName>
</protein>
<dbReference type="InterPro" id="IPR029277">
    <property type="entry name" value="SVWC_dom"/>
</dbReference>
<feature type="domain" description="Single" evidence="3">
    <location>
        <begin position="2"/>
        <end position="50"/>
    </location>
</feature>
<dbReference type="AlphaFoldDB" id="A0A0U1TY21"/>
<dbReference type="EMBL" id="EU163879">
    <property type="protein sequence ID" value="ABY26688.1"/>
    <property type="molecule type" value="mRNA"/>
</dbReference>
<feature type="non-terminal residue" evidence="4">
    <location>
        <position position="1"/>
    </location>
</feature>
<evidence type="ECO:0000313" key="4">
    <source>
        <dbReference type="EMBL" id="ABY26688.1"/>
    </source>
</evidence>
<accession>A0A0U1TY21</accession>
<dbReference type="GO" id="GO:0005576">
    <property type="term" value="C:extracellular region"/>
    <property type="evidence" value="ECO:0007669"/>
    <property type="project" value="UniProtKB-SubCell"/>
</dbReference>